<protein>
    <recommendedName>
        <fullName evidence="5">LYR motif-containing protein 2</fullName>
    </recommendedName>
</protein>
<evidence type="ECO:0000256" key="1">
    <source>
        <dbReference type="ARBA" id="ARBA00004173"/>
    </source>
</evidence>
<evidence type="ECO:0000313" key="8">
    <source>
        <dbReference type="Ensembl" id="ENSECRP00000026358.1"/>
    </source>
</evidence>
<evidence type="ECO:0000256" key="6">
    <source>
        <dbReference type="ARBA" id="ARBA00044735"/>
    </source>
</evidence>
<dbReference type="RefSeq" id="XP_051781416.1">
    <property type="nucleotide sequence ID" value="XM_051925456.1"/>
</dbReference>
<feature type="domain" description="Complex 1 LYR protein" evidence="7">
    <location>
        <begin position="20"/>
        <end position="77"/>
    </location>
</feature>
<evidence type="ECO:0000256" key="3">
    <source>
        <dbReference type="ARBA" id="ARBA00022946"/>
    </source>
</evidence>
<dbReference type="GeneTree" id="ENSGT00940000165360"/>
<dbReference type="Proteomes" id="UP000694620">
    <property type="component" value="Unassembled WGS sequence"/>
</dbReference>
<comment type="function">
    <text evidence="6">Involved in efficient integration of the N-module into mitochondrial respiratory chain complex I.</text>
</comment>
<proteinExistence type="inferred from homology"/>
<comment type="subcellular location">
    <subcellularLocation>
        <location evidence="1">Mitochondrion</location>
    </subcellularLocation>
</comment>
<dbReference type="Ensembl" id="ENSECRT00000026905.1">
    <property type="protein sequence ID" value="ENSECRP00000026358.1"/>
    <property type="gene ID" value="ENSECRG00000017807.1"/>
</dbReference>
<gene>
    <name evidence="8" type="primary">lyrm2</name>
</gene>
<dbReference type="GO" id="GO:0005739">
    <property type="term" value="C:mitochondrion"/>
    <property type="evidence" value="ECO:0007669"/>
    <property type="project" value="UniProtKB-SubCell"/>
</dbReference>
<dbReference type="CTD" id="57226"/>
<evidence type="ECO:0000256" key="5">
    <source>
        <dbReference type="ARBA" id="ARBA00026235"/>
    </source>
</evidence>
<evidence type="ECO:0000313" key="9">
    <source>
        <dbReference type="Proteomes" id="UP000694620"/>
    </source>
</evidence>
<evidence type="ECO:0000259" key="7">
    <source>
        <dbReference type="Pfam" id="PF05347"/>
    </source>
</evidence>
<name>A0A8C4XF53_ERPCA</name>
<dbReference type="PANTHER" id="PTHR13675">
    <property type="entry name" value="LYR MOTIF-CONTAINING PROTEIN 2"/>
    <property type="match status" value="1"/>
</dbReference>
<keyword evidence="3" id="KW-0809">Transit peptide</keyword>
<reference evidence="8" key="1">
    <citation type="submission" date="2025-08" db="UniProtKB">
        <authorList>
            <consortium name="Ensembl"/>
        </authorList>
    </citation>
    <scope>IDENTIFICATION</scope>
</reference>
<dbReference type="CDD" id="cd20262">
    <property type="entry name" value="Complex1_LYR_LYRM2"/>
    <property type="match status" value="1"/>
</dbReference>
<evidence type="ECO:0000256" key="4">
    <source>
        <dbReference type="ARBA" id="ARBA00023128"/>
    </source>
</evidence>
<dbReference type="RefSeq" id="XP_028646924.1">
    <property type="nucleotide sequence ID" value="XM_028791091.2"/>
</dbReference>
<organism evidence="8 9">
    <name type="scientific">Erpetoichthys calabaricus</name>
    <name type="common">Rope fish</name>
    <name type="synonym">Calamoichthys calabaricus</name>
    <dbReference type="NCBI Taxonomy" id="27687"/>
    <lineage>
        <taxon>Eukaryota</taxon>
        <taxon>Metazoa</taxon>
        <taxon>Chordata</taxon>
        <taxon>Craniata</taxon>
        <taxon>Vertebrata</taxon>
        <taxon>Euteleostomi</taxon>
        <taxon>Actinopterygii</taxon>
        <taxon>Polypteriformes</taxon>
        <taxon>Polypteridae</taxon>
        <taxon>Erpetoichthys</taxon>
    </lineage>
</organism>
<dbReference type="GeneID" id="114642109"/>
<dbReference type="InterPro" id="IPR008011">
    <property type="entry name" value="Complex1_LYR_dom"/>
</dbReference>
<dbReference type="OrthoDB" id="74240at2759"/>
<comment type="similarity">
    <text evidence="2">Belongs to the complex I LYR family.</text>
</comment>
<accession>A0A8C4XF53</accession>
<dbReference type="AlphaFoldDB" id="A0A8C4XF53"/>
<reference evidence="8" key="2">
    <citation type="submission" date="2025-09" db="UniProtKB">
        <authorList>
            <consortium name="Ensembl"/>
        </authorList>
    </citation>
    <scope>IDENTIFICATION</scope>
</reference>
<sequence length="89" mass="10647">MAASRIPPAALNFKQFLQRQKVLSLYRSILRTIRKVPNKEDQQYLENWAREEFKRNKNVKEEDVIRMMVTQGRRQLQDLTRTLQLAQSS</sequence>
<dbReference type="PANTHER" id="PTHR13675:SF0">
    <property type="entry name" value="LYR MOTIF-CONTAINING PROTEIN 2"/>
    <property type="match status" value="1"/>
</dbReference>
<keyword evidence="9" id="KW-1185">Reference proteome</keyword>
<dbReference type="Pfam" id="PF05347">
    <property type="entry name" value="Complex1_LYR"/>
    <property type="match status" value="1"/>
</dbReference>
<dbReference type="InterPro" id="IPR045293">
    <property type="entry name" value="Complex1_LYR_LYRM2"/>
</dbReference>
<evidence type="ECO:0000256" key="2">
    <source>
        <dbReference type="ARBA" id="ARBA00009508"/>
    </source>
</evidence>
<keyword evidence="4" id="KW-0496">Mitochondrion</keyword>